<dbReference type="AlphaFoldDB" id="A0A848QI03"/>
<name>A0A848QI03_9SPHN</name>
<keyword evidence="3" id="KW-1185">Reference proteome</keyword>
<dbReference type="PROSITE" id="PS50851">
    <property type="entry name" value="CHEW"/>
    <property type="match status" value="1"/>
</dbReference>
<dbReference type="GO" id="GO:0005829">
    <property type="term" value="C:cytosol"/>
    <property type="evidence" value="ECO:0007669"/>
    <property type="project" value="TreeGrafter"/>
</dbReference>
<dbReference type="GO" id="GO:0006935">
    <property type="term" value="P:chemotaxis"/>
    <property type="evidence" value="ECO:0007669"/>
    <property type="project" value="InterPro"/>
</dbReference>
<dbReference type="EMBL" id="JABCRE010000002">
    <property type="protein sequence ID" value="NMW30624.1"/>
    <property type="molecule type" value="Genomic_DNA"/>
</dbReference>
<proteinExistence type="predicted"/>
<protein>
    <submittedName>
        <fullName evidence="2">Chemotaxis protein CheW</fullName>
    </submittedName>
</protein>
<dbReference type="Proteomes" id="UP000561181">
    <property type="component" value="Unassembled WGS sequence"/>
</dbReference>
<feature type="domain" description="CheW-like" evidence="1">
    <location>
        <begin position="2"/>
        <end position="140"/>
    </location>
</feature>
<dbReference type="PANTHER" id="PTHR22617">
    <property type="entry name" value="CHEMOTAXIS SENSOR HISTIDINE KINASE-RELATED"/>
    <property type="match status" value="1"/>
</dbReference>
<dbReference type="SUPFAM" id="SSF50341">
    <property type="entry name" value="CheW-like"/>
    <property type="match status" value="1"/>
</dbReference>
<dbReference type="SMART" id="SM00260">
    <property type="entry name" value="CheW"/>
    <property type="match status" value="1"/>
</dbReference>
<dbReference type="InterPro" id="IPR002545">
    <property type="entry name" value="CheW-lke_dom"/>
</dbReference>
<gene>
    <name evidence="2" type="ORF">HKD42_00945</name>
</gene>
<reference evidence="2 3" key="1">
    <citation type="submission" date="2020-04" db="EMBL/GenBank/DDBJ databases">
        <authorList>
            <person name="Liu A."/>
        </authorList>
    </citation>
    <scope>NUCLEOTIDE SEQUENCE [LARGE SCALE GENOMIC DNA]</scope>
    <source>
        <strain evidence="2 3">RZ02</strain>
    </source>
</reference>
<accession>A0A848QI03</accession>
<evidence type="ECO:0000313" key="2">
    <source>
        <dbReference type="EMBL" id="NMW30624.1"/>
    </source>
</evidence>
<dbReference type="PANTHER" id="PTHR22617:SF23">
    <property type="entry name" value="CHEMOTAXIS PROTEIN CHEW"/>
    <property type="match status" value="1"/>
</dbReference>
<evidence type="ECO:0000259" key="1">
    <source>
        <dbReference type="PROSITE" id="PS50851"/>
    </source>
</evidence>
<organism evidence="2 3">
    <name type="scientific">Pontixanthobacter rizhaonensis</name>
    <dbReference type="NCBI Taxonomy" id="2730337"/>
    <lineage>
        <taxon>Bacteria</taxon>
        <taxon>Pseudomonadati</taxon>
        <taxon>Pseudomonadota</taxon>
        <taxon>Alphaproteobacteria</taxon>
        <taxon>Sphingomonadales</taxon>
        <taxon>Erythrobacteraceae</taxon>
        <taxon>Pontixanthobacter</taxon>
    </lineage>
</organism>
<comment type="caution">
    <text evidence="2">The sequence shown here is derived from an EMBL/GenBank/DDBJ whole genome shotgun (WGS) entry which is preliminary data.</text>
</comment>
<dbReference type="RefSeq" id="WP_170009446.1">
    <property type="nucleotide sequence ID" value="NZ_JABCRE010000002.1"/>
</dbReference>
<sequence length="143" mass="14662">MSGLVVLVTIDGKRAAIAAPDVESVIELEAIYPVPGAPAYVAGLTAMRSQTMTVIDSSVALGLPSASQNAERCPVINIDGHLYALLVDNVEDVVETSSECTPIAGGYGAAWAGVAKGMVETDTGPVLLIDPAELVLKRSLKAA</sequence>
<dbReference type="Gene3D" id="2.30.30.40">
    <property type="entry name" value="SH3 Domains"/>
    <property type="match status" value="1"/>
</dbReference>
<dbReference type="GO" id="GO:0007165">
    <property type="term" value="P:signal transduction"/>
    <property type="evidence" value="ECO:0007669"/>
    <property type="project" value="InterPro"/>
</dbReference>
<dbReference type="InterPro" id="IPR036061">
    <property type="entry name" value="CheW-like_dom_sf"/>
</dbReference>
<dbReference type="Pfam" id="PF01584">
    <property type="entry name" value="CheW"/>
    <property type="match status" value="1"/>
</dbReference>
<dbReference type="Gene3D" id="2.40.50.180">
    <property type="entry name" value="CheA-289, Domain 4"/>
    <property type="match status" value="1"/>
</dbReference>
<dbReference type="InterPro" id="IPR039315">
    <property type="entry name" value="CheW"/>
</dbReference>
<evidence type="ECO:0000313" key="3">
    <source>
        <dbReference type="Proteomes" id="UP000561181"/>
    </source>
</evidence>